<dbReference type="AlphaFoldDB" id="A0A383WEX4"/>
<protein>
    <submittedName>
        <fullName evidence="2">Uncharacterized protein</fullName>
    </submittedName>
</protein>
<keyword evidence="1" id="KW-0472">Membrane</keyword>
<dbReference type="Proteomes" id="UP000256970">
    <property type="component" value="Unassembled WGS sequence"/>
</dbReference>
<reference evidence="2 3" key="1">
    <citation type="submission" date="2016-10" db="EMBL/GenBank/DDBJ databases">
        <authorList>
            <person name="Cai Z."/>
        </authorList>
    </citation>
    <scope>NUCLEOTIDE SEQUENCE [LARGE SCALE GENOMIC DNA]</scope>
</reference>
<evidence type="ECO:0000313" key="2">
    <source>
        <dbReference type="EMBL" id="SZX75722.1"/>
    </source>
</evidence>
<feature type="transmembrane region" description="Helical" evidence="1">
    <location>
        <begin position="80"/>
        <end position="98"/>
    </location>
</feature>
<organism evidence="2 3">
    <name type="scientific">Tetradesmus obliquus</name>
    <name type="common">Green alga</name>
    <name type="synonym">Acutodesmus obliquus</name>
    <dbReference type="NCBI Taxonomy" id="3088"/>
    <lineage>
        <taxon>Eukaryota</taxon>
        <taxon>Viridiplantae</taxon>
        <taxon>Chlorophyta</taxon>
        <taxon>core chlorophytes</taxon>
        <taxon>Chlorophyceae</taxon>
        <taxon>CS clade</taxon>
        <taxon>Sphaeropleales</taxon>
        <taxon>Scenedesmaceae</taxon>
        <taxon>Tetradesmus</taxon>
    </lineage>
</organism>
<evidence type="ECO:0000256" key="1">
    <source>
        <dbReference type="SAM" id="Phobius"/>
    </source>
</evidence>
<proteinExistence type="predicted"/>
<accession>A0A383WEX4</accession>
<sequence>MGGSSSKPETTADKVASKAEKVLKSVNGDIKSAASDVKKGVDQAVTKTNKEVAKTGKEAGKAIDTLLGETKKEKSHTTEVAVGVPLVALIIAGGYFLWKKKPWKKSGKAASA</sequence>
<evidence type="ECO:0000313" key="3">
    <source>
        <dbReference type="Proteomes" id="UP000256970"/>
    </source>
</evidence>
<keyword evidence="3" id="KW-1185">Reference proteome</keyword>
<keyword evidence="1" id="KW-0812">Transmembrane</keyword>
<gene>
    <name evidence="2" type="ORF">BQ4739_LOCUS15997</name>
</gene>
<keyword evidence="1" id="KW-1133">Transmembrane helix</keyword>
<name>A0A383WEX4_TETOB</name>
<dbReference type="EMBL" id="FNXT01001239">
    <property type="protein sequence ID" value="SZX75722.1"/>
    <property type="molecule type" value="Genomic_DNA"/>
</dbReference>